<feature type="region of interest" description="Disordered" evidence="1">
    <location>
        <begin position="1"/>
        <end position="23"/>
    </location>
</feature>
<sequence length="72" mass="7766">MFAASRTDTRAQATLSQSRDRVSFSVTRQPGAHSLSSAFIGLDYSRLASQNKSLCSLAPSWITHPASVPPFP</sequence>
<reference evidence="2 3" key="1">
    <citation type="submission" date="2021-08" db="EMBL/GenBank/DDBJ databases">
        <title>Draft Genome Sequence of Phanerochaete sordida strain YK-624.</title>
        <authorList>
            <person name="Mori T."/>
            <person name="Dohra H."/>
            <person name="Suzuki T."/>
            <person name="Kawagishi H."/>
            <person name="Hirai H."/>
        </authorList>
    </citation>
    <scope>NUCLEOTIDE SEQUENCE [LARGE SCALE GENOMIC DNA]</scope>
    <source>
        <strain evidence="2 3">YK-624</strain>
    </source>
</reference>
<proteinExistence type="predicted"/>
<evidence type="ECO:0000256" key="1">
    <source>
        <dbReference type="SAM" id="MobiDB-lite"/>
    </source>
</evidence>
<accession>A0A9P3G3V2</accession>
<protein>
    <submittedName>
        <fullName evidence="2">Uncharacterized protein</fullName>
    </submittedName>
</protein>
<keyword evidence="3" id="KW-1185">Reference proteome</keyword>
<comment type="caution">
    <text evidence="2">The sequence shown here is derived from an EMBL/GenBank/DDBJ whole genome shotgun (WGS) entry which is preliminary data.</text>
</comment>
<dbReference type="Proteomes" id="UP000703269">
    <property type="component" value="Unassembled WGS sequence"/>
</dbReference>
<evidence type="ECO:0000313" key="3">
    <source>
        <dbReference type="Proteomes" id="UP000703269"/>
    </source>
</evidence>
<dbReference type="AlphaFoldDB" id="A0A9P3G3V2"/>
<evidence type="ECO:0000313" key="2">
    <source>
        <dbReference type="EMBL" id="GJE87374.1"/>
    </source>
</evidence>
<name>A0A9P3G3V2_9APHY</name>
<organism evidence="2 3">
    <name type="scientific">Phanerochaete sordida</name>
    <dbReference type="NCBI Taxonomy" id="48140"/>
    <lineage>
        <taxon>Eukaryota</taxon>
        <taxon>Fungi</taxon>
        <taxon>Dikarya</taxon>
        <taxon>Basidiomycota</taxon>
        <taxon>Agaricomycotina</taxon>
        <taxon>Agaricomycetes</taxon>
        <taxon>Polyporales</taxon>
        <taxon>Phanerochaetaceae</taxon>
        <taxon>Phanerochaete</taxon>
    </lineage>
</organism>
<dbReference type="EMBL" id="BPQB01000006">
    <property type="protein sequence ID" value="GJE87374.1"/>
    <property type="molecule type" value="Genomic_DNA"/>
</dbReference>
<gene>
    <name evidence="2" type="ORF">PsYK624_034570</name>
</gene>